<feature type="transmembrane region" description="Helical" evidence="1">
    <location>
        <begin position="194"/>
        <end position="213"/>
    </location>
</feature>
<organism evidence="2 3">
    <name type="scientific">Erwinia aeris</name>
    <dbReference type="NCBI Taxonomy" id="3239803"/>
    <lineage>
        <taxon>Bacteria</taxon>
        <taxon>Pseudomonadati</taxon>
        <taxon>Pseudomonadota</taxon>
        <taxon>Gammaproteobacteria</taxon>
        <taxon>Enterobacterales</taxon>
        <taxon>Erwiniaceae</taxon>
        <taxon>Erwinia</taxon>
    </lineage>
</organism>
<proteinExistence type="predicted"/>
<protein>
    <submittedName>
        <fullName evidence="2">Glucosyltransferase domain-containing protein</fullName>
    </submittedName>
</protein>
<feature type="transmembrane region" description="Helical" evidence="1">
    <location>
        <begin position="147"/>
        <end position="174"/>
    </location>
</feature>
<comment type="caution">
    <text evidence="2">The sequence shown here is derived from an EMBL/GenBank/DDBJ whole genome shotgun (WGS) entry which is preliminary data.</text>
</comment>
<evidence type="ECO:0000313" key="3">
    <source>
        <dbReference type="Proteomes" id="UP001565243"/>
    </source>
</evidence>
<feature type="transmembrane region" description="Helical" evidence="1">
    <location>
        <begin position="257"/>
        <end position="277"/>
    </location>
</feature>
<keyword evidence="1" id="KW-0472">Membrane</keyword>
<feature type="transmembrane region" description="Helical" evidence="1">
    <location>
        <begin position="283"/>
        <end position="303"/>
    </location>
</feature>
<name>A0ABV4E6X8_9GAMM</name>
<feature type="transmembrane region" description="Helical" evidence="1">
    <location>
        <begin position="93"/>
        <end position="109"/>
    </location>
</feature>
<sequence length="491" mass="55334">MKPAFRYLLCCTALFAFPLLIANNYYIDDIGRSTLGYTNWGADGRPLADIVMKLLFLSSHMTDIFPLPLLLSIFMLAFSLHQVTKKALTGWQLPGLVLIPLTFFANPYLAEVFSYRFDVLTLTAAISLSLLYFCLPSHNRWLRFVTGTMMLIAIYCLYQTAINIAVLLVMAGLYQQMARQDTAKAILTTLLHRVVEVLLATVIYLKLILTVTFSGKNEANHPALAVGNLWKTWTENSEAYSQFIADTLVKNHGGMHYLLGITIAMWLSALALSLLFLRRQRDVMAAAVAVIALITPFIALLMIPGSLLLLQNPLLSARSLIAVSGFMLLAALVINYALTPRLQQANWLLLIPVVYGMTAYYAYGNALRQQDKFNQSLVQEIKWDMRELPSESFYLFFNGQAPRSPVYTNSLKNYPMLSVMVPDYFANWYWPFPYMKNNGFSALWPAPDSGVTTDTAQYLCHGKPVAQNQDYMMYRKDKVILIDFTHASCGS</sequence>
<feature type="transmembrane region" description="Helical" evidence="1">
    <location>
        <begin position="115"/>
        <end position="135"/>
    </location>
</feature>
<gene>
    <name evidence="2" type="ORF">AB6T85_09170</name>
</gene>
<keyword evidence="3" id="KW-1185">Reference proteome</keyword>
<dbReference type="InterPro" id="IPR025686">
    <property type="entry name" value="Glucos_trans_II"/>
</dbReference>
<reference evidence="2 3" key="1">
    <citation type="submission" date="2024-07" db="EMBL/GenBank/DDBJ databases">
        <authorList>
            <person name="Hebao G."/>
        </authorList>
    </citation>
    <scope>NUCLEOTIDE SEQUENCE [LARGE SCALE GENOMIC DNA]</scope>
    <source>
        <strain evidence="2 3">ACCC 02193</strain>
    </source>
</reference>
<dbReference type="RefSeq" id="WP_253456628.1">
    <property type="nucleotide sequence ID" value="NZ_JBGFFX010000004.1"/>
</dbReference>
<dbReference type="Proteomes" id="UP001565243">
    <property type="component" value="Unassembled WGS sequence"/>
</dbReference>
<feature type="transmembrane region" description="Helical" evidence="1">
    <location>
        <begin position="344"/>
        <end position="363"/>
    </location>
</feature>
<evidence type="ECO:0000313" key="2">
    <source>
        <dbReference type="EMBL" id="MEY8770596.1"/>
    </source>
</evidence>
<evidence type="ECO:0000256" key="1">
    <source>
        <dbReference type="SAM" id="Phobius"/>
    </source>
</evidence>
<dbReference type="EMBL" id="JBGFFX010000004">
    <property type="protein sequence ID" value="MEY8770596.1"/>
    <property type="molecule type" value="Genomic_DNA"/>
</dbReference>
<feature type="transmembrane region" description="Helical" evidence="1">
    <location>
        <begin position="64"/>
        <end position="81"/>
    </location>
</feature>
<keyword evidence="1" id="KW-0812">Transmembrane</keyword>
<accession>A0ABV4E6X8</accession>
<keyword evidence="1" id="KW-1133">Transmembrane helix</keyword>
<dbReference type="Pfam" id="PF14264">
    <property type="entry name" value="Glucos_trans_II"/>
    <property type="match status" value="1"/>
</dbReference>
<feature type="transmembrane region" description="Helical" evidence="1">
    <location>
        <begin position="315"/>
        <end position="338"/>
    </location>
</feature>